<reference evidence="2" key="4">
    <citation type="submission" date="2023-12" db="EMBL/GenBank/DDBJ databases">
        <authorList>
            <person name="Sun Q."/>
            <person name="Inoue M."/>
        </authorList>
    </citation>
    <scope>NUCLEOTIDE SEQUENCE</scope>
    <source>
        <strain evidence="2">JCM 10664</strain>
    </source>
</reference>
<dbReference type="PANTHER" id="PTHR42951:SF17">
    <property type="entry name" value="METALLO-BETA-LACTAMASE DOMAIN-CONTAINING PROTEIN"/>
    <property type="match status" value="1"/>
</dbReference>
<dbReference type="AlphaFoldDB" id="A0A917NAC1"/>
<dbReference type="Pfam" id="PF00753">
    <property type="entry name" value="Lactamase_B"/>
    <property type="match status" value="1"/>
</dbReference>
<dbReference type="InterPro" id="IPR001279">
    <property type="entry name" value="Metallo-B-lactamas"/>
</dbReference>
<dbReference type="InterPro" id="IPR036866">
    <property type="entry name" value="RibonucZ/Hydroxyglut_hydro"/>
</dbReference>
<keyword evidence="5" id="KW-1185">Reference proteome</keyword>
<dbReference type="EMBL" id="BMMT01000003">
    <property type="protein sequence ID" value="GGI77511.1"/>
    <property type="molecule type" value="Genomic_DNA"/>
</dbReference>
<dbReference type="Proteomes" id="UP001500220">
    <property type="component" value="Unassembled WGS sequence"/>
</dbReference>
<reference evidence="2 5" key="2">
    <citation type="journal article" date="2019" name="Int. J. Syst. Evol. Microbiol.">
        <title>The Global Catalogue of Microorganisms (GCM) 10K type strain sequencing project: providing services to taxonomists for standard genome sequencing and annotation.</title>
        <authorList>
            <consortium name="The Broad Institute Genomics Platform"/>
            <consortium name="The Broad Institute Genome Sequencing Center for Infectious Disease"/>
            <person name="Wu L."/>
            <person name="Ma J."/>
        </authorList>
    </citation>
    <scope>NUCLEOTIDE SEQUENCE [LARGE SCALE GENOMIC DNA]</scope>
    <source>
        <strain evidence="2 5">JCM 10664</strain>
    </source>
</reference>
<sequence length="231" mass="24743">MADMDVVTVVPNLHLLRFEFGQAYLWREGRSATLVDTGIAGAGADIVRYLREIDVELARIVLTHGHEDHVGSAAEVRAATGAPVLAHRDDAPIVRGERPRPDPVLLDWERPLFESIAPNVPAPPPCPVDQELVGGEVFDFAGGARVLSIPGHTDGSIALHLPKQRILFTGDTVAHVTEVMLGTCNLDRPRAVESFHRLAELDVEVACFGHGDPITTAAGAELRAAAANLTP</sequence>
<reference evidence="3" key="3">
    <citation type="submission" date="2020-09" db="EMBL/GenBank/DDBJ databases">
        <authorList>
            <person name="Sun Q."/>
            <person name="Zhou Y."/>
        </authorList>
    </citation>
    <scope>NUCLEOTIDE SEQUENCE</scope>
    <source>
        <strain evidence="3">CGMCC 4.7206</strain>
    </source>
</reference>
<dbReference type="CDD" id="cd07721">
    <property type="entry name" value="yflN-like_MBL-fold"/>
    <property type="match status" value="1"/>
</dbReference>
<accession>A0A917NAC1</accession>
<evidence type="ECO:0000313" key="3">
    <source>
        <dbReference type="EMBL" id="GGI77511.1"/>
    </source>
</evidence>
<dbReference type="Gene3D" id="3.60.15.10">
    <property type="entry name" value="Ribonuclease Z/Hydroxyacylglutathione hydrolase-like"/>
    <property type="match status" value="1"/>
</dbReference>
<dbReference type="EMBL" id="BAAAHC010000011">
    <property type="protein sequence ID" value="GAA0526426.1"/>
    <property type="molecule type" value="Genomic_DNA"/>
</dbReference>
<evidence type="ECO:0000259" key="1">
    <source>
        <dbReference type="SMART" id="SM00849"/>
    </source>
</evidence>
<evidence type="ECO:0000313" key="5">
    <source>
        <dbReference type="Proteomes" id="UP001500220"/>
    </source>
</evidence>
<dbReference type="SMART" id="SM00849">
    <property type="entry name" value="Lactamase_B"/>
    <property type="match status" value="1"/>
</dbReference>
<protein>
    <submittedName>
        <fullName evidence="3">MBL fold metallo-hydrolase</fullName>
    </submittedName>
</protein>
<dbReference type="SUPFAM" id="SSF56281">
    <property type="entry name" value="Metallo-hydrolase/oxidoreductase"/>
    <property type="match status" value="1"/>
</dbReference>
<dbReference type="Proteomes" id="UP000597989">
    <property type="component" value="Unassembled WGS sequence"/>
</dbReference>
<comment type="caution">
    <text evidence="3">The sequence shown here is derived from an EMBL/GenBank/DDBJ whole genome shotgun (WGS) entry which is preliminary data.</text>
</comment>
<feature type="domain" description="Metallo-beta-lactamase" evidence="1">
    <location>
        <begin position="20"/>
        <end position="210"/>
    </location>
</feature>
<dbReference type="InterPro" id="IPR050855">
    <property type="entry name" value="NDM-1-like"/>
</dbReference>
<evidence type="ECO:0000313" key="2">
    <source>
        <dbReference type="EMBL" id="GAA0526426.1"/>
    </source>
</evidence>
<dbReference type="PANTHER" id="PTHR42951">
    <property type="entry name" value="METALLO-BETA-LACTAMASE DOMAIN-CONTAINING"/>
    <property type="match status" value="1"/>
</dbReference>
<proteinExistence type="predicted"/>
<organism evidence="3 4">
    <name type="scientific">Saccharopolyspora thermophila</name>
    <dbReference type="NCBI Taxonomy" id="89367"/>
    <lineage>
        <taxon>Bacteria</taxon>
        <taxon>Bacillati</taxon>
        <taxon>Actinomycetota</taxon>
        <taxon>Actinomycetes</taxon>
        <taxon>Pseudonocardiales</taxon>
        <taxon>Pseudonocardiaceae</taxon>
        <taxon>Saccharopolyspora</taxon>
    </lineage>
</organism>
<gene>
    <name evidence="2" type="ORF">GCM10009545_30960</name>
    <name evidence="3" type="ORF">GCM10011581_13230</name>
</gene>
<name>A0A917NAC1_9PSEU</name>
<reference evidence="3 4" key="1">
    <citation type="journal article" date="2014" name="Int. J. Syst. Evol. Microbiol.">
        <title>Complete genome sequence of Corynebacterium casei LMG S-19264T (=DSM 44701T), isolated from a smear-ripened cheese.</title>
        <authorList>
            <consortium name="US DOE Joint Genome Institute (JGI-PGF)"/>
            <person name="Walter F."/>
            <person name="Albersmeier A."/>
            <person name="Kalinowski J."/>
            <person name="Ruckert C."/>
        </authorList>
    </citation>
    <scope>NUCLEOTIDE SEQUENCE [LARGE SCALE GENOMIC DNA]</scope>
    <source>
        <strain evidence="3 4">CGMCC 4.7206</strain>
    </source>
</reference>
<evidence type="ECO:0000313" key="4">
    <source>
        <dbReference type="Proteomes" id="UP000597989"/>
    </source>
</evidence>